<dbReference type="InterPro" id="IPR052529">
    <property type="entry name" value="Bact_Transport_Assoc"/>
</dbReference>
<dbReference type="PANTHER" id="PTHR30590:SF2">
    <property type="entry name" value="INNER MEMBRANE PROTEIN"/>
    <property type="match status" value="1"/>
</dbReference>
<keyword evidence="1" id="KW-0812">Transmembrane</keyword>
<keyword evidence="1" id="KW-1133">Transmembrane helix</keyword>
<feature type="transmembrane region" description="Helical" evidence="1">
    <location>
        <begin position="87"/>
        <end position="110"/>
    </location>
</feature>
<evidence type="ECO:0000313" key="3">
    <source>
        <dbReference type="EMBL" id="VAV94148.1"/>
    </source>
</evidence>
<gene>
    <name evidence="3" type="ORF">MNBD_ALPHA04-1548</name>
</gene>
<dbReference type="EMBL" id="UOEF01000178">
    <property type="protein sequence ID" value="VAV94148.1"/>
    <property type="molecule type" value="Genomic_DNA"/>
</dbReference>
<feature type="transmembrane region" description="Helical" evidence="1">
    <location>
        <begin position="160"/>
        <end position="179"/>
    </location>
</feature>
<protein>
    <recommendedName>
        <fullName evidence="2">DUF418 domain-containing protein</fullName>
    </recommendedName>
</protein>
<feature type="domain" description="DUF418" evidence="2">
    <location>
        <begin position="36"/>
        <end position="197"/>
    </location>
</feature>
<sequence>ATILMTKLNESLFEPIGNIAFSITETLPLMMIGMALYKDGFFTGGWEPAKYRKWGVRLTLLGIILAIPVMIYLIHSDFDLLRVMNAVYAWSAPSMLMMTVGYAALLILLIRKFTASPWMRRVAATGRSAFSNYLGTTIVMTFIFYGWGLGYYGQIDRAELYLFVVGAWALMLLWSKPWLMRFKYGPLEWLWRSLARGEIQPMRIRNL</sequence>
<organism evidence="3">
    <name type="scientific">hydrothermal vent metagenome</name>
    <dbReference type="NCBI Taxonomy" id="652676"/>
    <lineage>
        <taxon>unclassified sequences</taxon>
        <taxon>metagenomes</taxon>
        <taxon>ecological metagenomes</taxon>
    </lineage>
</organism>
<dbReference type="AlphaFoldDB" id="A0A3B0S149"/>
<dbReference type="Pfam" id="PF04235">
    <property type="entry name" value="DUF418"/>
    <property type="match status" value="1"/>
</dbReference>
<dbReference type="PANTHER" id="PTHR30590">
    <property type="entry name" value="INNER MEMBRANE PROTEIN"/>
    <property type="match status" value="1"/>
</dbReference>
<evidence type="ECO:0000259" key="2">
    <source>
        <dbReference type="Pfam" id="PF04235"/>
    </source>
</evidence>
<feature type="transmembrane region" description="Helical" evidence="1">
    <location>
        <begin position="130"/>
        <end position="148"/>
    </location>
</feature>
<dbReference type="InterPro" id="IPR007349">
    <property type="entry name" value="DUF418"/>
</dbReference>
<feature type="transmembrane region" description="Helical" evidence="1">
    <location>
        <begin position="16"/>
        <end position="37"/>
    </location>
</feature>
<accession>A0A3B0S149</accession>
<proteinExistence type="predicted"/>
<name>A0A3B0S149_9ZZZZ</name>
<feature type="non-terminal residue" evidence="3">
    <location>
        <position position="1"/>
    </location>
</feature>
<keyword evidence="1" id="KW-0472">Membrane</keyword>
<feature type="transmembrane region" description="Helical" evidence="1">
    <location>
        <begin position="58"/>
        <end position="75"/>
    </location>
</feature>
<reference evidence="3" key="1">
    <citation type="submission" date="2018-06" db="EMBL/GenBank/DDBJ databases">
        <authorList>
            <person name="Zhirakovskaya E."/>
        </authorList>
    </citation>
    <scope>NUCLEOTIDE SEQUENCE</scope>
</reference>
<evidence type="ECO:0000256" key="1">
    <source>
        <dbReference type="SAM" id="Phobius"/>
    </source>
</evidence>